<evidence type="ECO:0000313" key="2">
    <source>
        <dbReference type="Ensembl" id="ENSPTXP00000008930.1"/>
    </source>
</evidence>
<dbReference type="Proteomes" id="UP000472273">
    <property type="component" value="Unplaced"/>
</dbReference>
<dbReference type="AlphaFoldDB" id="A0A670YJZ6"/>
<organism evidence="2 3">
    <name type="scientific">Pseudonaja textilis</name>
    <name type="common">Eastern brown snake</name>
    <dbReference type="NCBI Taxonomy" id="8673"/>
    <lineage>
        <taxon>Eukaryota</taxon>
        <taxon>Metazoa</taxon>
        <taxon>Chordata</taxon>
        <taxon>Craniata</taxon>
        <taxon>Vertebrata</taxon>
        <taxon>Euteleostomi</taxon>
        <taxon>Lepidosauria</taxon>
        <taxon>Squamata</taxon>
        <taxon>Bifurcata</taxon>
        <taxon>Unidentata</taxon>
        <taxon>Episquamata</taxon>
        <taxon>Toxicofera</taxon>
        <taxon>Serpentes</taxon>
        <taxon>Colubroidea</taxon>
        <taxon>Elapidae</taxon>
        <taxon>Hydrophiinae</taxon>
        <taxon>Pseudonaja</taxon>
    </lineage>
</organism>
<proteinExistence type="predicted"/>
<evidence type="ECO:0000313" key="3">
    <source>
        <dbReference type="Proteomes" id="UP000472273"/>
    </source>
</evidence>
<reference evidence="2" key="2">
    <citation type="submission" date="2025-09" db="UniProtKB">
        <authorList>
            <consortium name="Ensembl"/>
        </authorList>
    </citation>
    <scope>IDENTIFICATION</scope>
</reference>
<dbReference type="Ensembl" id="ENSPTXT00000009239.1">
    <property type="protein sequence ID" value="ENSPTXP00000008930.1"/>
    <property type="gene ID" value="ENSPTXG00000006434.1"/>
</dbReference>
<sequence length="134" mass="15138">MYFLHPFLFCSQAMKRTLESTQEVTPVKKKCAPPVAWTKKLRKIPPNHNKGTGPPGSSPEKLSPEAREDDFSKRPFVKTSSLFKNNPEIPDLQRTAVKQVQEEIFTSDSFDQLGLHPHLTSTIISSLKLSSMTR</sequence>
<protein>
    <submittedName>
        <fullName evidence="2">Uncharacterized protein</fullName>
    </submittedName>
</protein>
<feature type="region of interest" description="Disordered" evidence="1">
    <location>
        <begin position="38"/>
        <end position="91"/>
    </location>
</feature>
<accession>A0A670YJZ6</accession>
<feature type="compositionally biased region" description="Basic and acidic residues" evidence="1">
    <location>
        <begin position="62"/>
        <end position="73"/>
    </location>
</feature>
<dbReference type="GeneTree" id="ENSGT00940000179483"/>
<name>A0A670YJZ6_PSETE</name>
<reference evidence="2" key="1">
    <citation type="submission" date="2025-08" db="UniProtKB">
        <authorList>
            <consortium name="Ensembl"/>
        </authorList>
    </citation>
    <scope>IDENTIFICATION</scope>
</reference>
<evidence type="ECO:0000256" key="1">
    <source>
        <dbReference type="SAM" id="MobiDB-lite"/>
    </source>
</evidence>
<keyword evidence="3" id="KW-1185">Reference proteome</keyword>